<dbReference type="AlphaFoldDB" id="A0A2S5G7P1"/>
<dbReference type="InterPro" id="IPR026838">
    <property type="entry name" value="YheC/D"/>
</dbReference>
<name>A0A2S5G7P1_9BACL</name>
<dbReference type="Gene3D" id="3.30.470.20">
    <property type="entry name" value="ATP-grasp fold, B domain"/>
    <property type="match status" value="1"/>
</dbReference>
<evidence type="ECO:0000313" key="1">
    <source>
        <dbReference type="EMBL" id="PPA68954.1"/>
    </source>
</evidence>
<dbReference type="Pfam" id="PF14398">
    <property type="entry name" value="ATPgrasp_YheCD"/>
    <property type="match status" value="1"/>
</dbReference>
<accession>A0A2S5G7P1</accession>
<dbReference type="Gene3D" id="3.30.1490.20">
    <property type="entry name" value="ATP-grasp fold, A domain"/>
    <property type="match status" value="1"/>
</dbReference>
<comment type="caution">
    <text evidence="1">The sequence shown here is derived from an EMBL/GenBank/DDBJ whole genome shotgun (WGS) entry which is preliminary data.</text>
</comment>
<dbReference type="EMBL" id="PREZ01000008">
    <property type="protein sequence ID" value="PPA68954.1"/>
    <property type="molecule type" value="Genomic_DNA"/>
</dbReference>
<dbReference type="InterPro" id="IPR013815">
    <property type="entry name" value="ATP_grasp_subdomain_1"/>
</dbReference>
<evidence type="ECO:0008006" key="3">
    <source>
        <dbReference type="Google" id="ProtNLM"/>
    </source>
</evidence>
<dbReference type="Proteomes" id="UP000239047">
    <property type="component" value="Unassembled WGS sequence"/>
</dbReference>
<protein>
    <recommendedName>
        <fullName evidence="3">ATP-grasp domain-containing protein</fullName>
    </recommendedName>
</protein>
<evidence type="ECO:0000313" key="2">
    <source>
        <dbReference type="Proteomes" id="UP000239047"/>
    </source>
</evidence>
<dbReference type="GO" id="GO:0005524">
    <property type="term" value="F:ATP binding"/>
    <property type="evidence" value="ECO:0007669"/>
    <property type="project" value="InterPro"/>
</dbReference>
<dbReference type="OrthoDB" id="7869153at2"/>
<dbReference type="SUPFAM" id="SSF56059">
    <property type="entry name" value="Glutathione synthetase ATP-binding domain-like"/>
    <property type="match status" value="1"/>
</dbReference>
<reference evidence="1 2" key="1">
    <citation type="submission" date="2018-02" db="EMBL/GenBank/DDBJ databases">
        <title>Jeotgalibacillus proteolyticum sp. nov. a protease producing bacterium isolated from ocean sediments of Laizhou Bay.</title>
        <authorList>
            <person name="Li Y."/>
        </authorList>
    </citation>
    <scope>NUCLEOTIDE SEQUENCE [LARGE SCALE GENOMIC DNA]</scope>
    <source>
        <strain evidence="1 2">22-7</strain>
    </source>
</reference>
<proteinExistence type="predicted"/>
<organism evidence="1 2">
    <name type="scientific">Jeotgalibacillus proteolyticus</name>
    <dbReference type="NCBI Taxonomy" id="2082395"/>
    <lineage>
        <taxon>Bacteria</taxon>
        <taxon>Bacillati</taxon>
        <taxon>Bacillota</taxon>
        <taxon>Bacilli</taxon>
        <taxon>Bacillales</taxon>
        <taxon>Caryophanaceae</taxon>
        <taxon>Jeotgalibacillus</taxon>
    </lineage>
</organism>
<keyword evidence="2" id="KW-1185">Reference proteome</keyword>
<sequence>MHLKQNSRFNKWYKHQLLLESKHLKRFLPETHLYTIEKFWEMMDQYNEVILKPSVGNGGKGIIKVSKTDGDKVEVNLQKSKKQIMFINDIEQLLGEKLEGQQYLLQYCIPLAKVNGNVIDFRYITQRNKGDTKWDITGKYGKIAKDGYITTNILNDGNLVTVEEALSRSNIKNFDLEQTMDALDHLSLALSTCYANSFKNQNIWGFDLAVDEFGGIWIIEANATPGFVPFEKPGFSEMGKKINSYLEVGKQIDLPEIQGLEEDPGKQVPNRNKKRKGILLLKDLFQIFLDKFNK</sequence>
<gene>
    <name evidence="1" type="ORF">C4B60_18765</name>
</gene>